<evidence type="ECO:0000313" key="2">
    <source>
        <dbReference type="Proteomes" id="UP001597116"/>
    </source>
</evidence>
<keyword evidence="2" id="KW-1185">Reference proteome</keyword>
<accession>A0ABW3QNB1</accession>
<gene>
    <name evidence="1" type="ORF">ACFQ4C_17950</name>
</gene>
<reference evidence="2" key="1">
    <citation type="journal article" date="2019" name="Int. J. Syst. Evol. Microbiol.">
        <title>The Global Catalogue of Microorganisms (GCM) 10K type strain sequencing project: providing services to taxonomists for standard genome sequencing and annotation.</title>
        <authorList>
            <consortium name="The Broad Institute Genomics Platform"/>
            <consortium name="The Broad Institute Genome Sequencing Center for Infectious Disease"/>
            <person name="Wu L."/>
            <person name="Ma J."/>
        </authorList>
    </citation>
    <scope>NUCLEOTIDE SEQUENCE [LARGE SCALE GENOMIC DNA]</scope>
    <source>
        <strain evidence="2">CCUG 55608</strain>
    </source>
</reference>
<sequence>MTPTNKDTLASRKAAFANSSGLVYEWAKTEDNAETVKLVAQAIDDAIDLISALEVKADTPRHQHQHGPTNNHYDRKEIQSNVYVANQTSYNVNGHALENSVHVEVGRDLFYKLSKDLIISSSGHMVIRPESKKLLTAVGEIDLSDTELSRLQSFLKTDFGV</sequence>
<organism evidence="1 2">
    <name type="scientific">Larkinella insperata</name>
    <dbReference type="NCBI Taxonomy" id="332158"/>
    <lineage>
        <taxon>Bacteria</taxon>
        <taxon>Pseudomonadati</taxon>
        <taxon>Bacteroidota</taxon>
        <taxon>Cytophagia</taxon>
        <taxon>Cytophagales</taxon>
        <taxon>Spirosomataceae</taxon>
        <taxon>Larkinella</taxon>
    </lineage>
</organism>
<evidence type="ECO:0000313" key="1">
    <source>
        <dbReference type="EMBL" id="MFD1143015.1"/>
    </source>
</evidence>
<proteinExistence type="predicted"/>
<dbReference type="RefSeq" id="WP_265990840.1">
    <property type="nucleotide sequence ID" value="NZ_CP110973.1"/>
</dbReference>
<dbReference type="EMBL" id="JBHTLP010000011">
    <property type="protein sequence ID" value="MFD1143015.1"/>
    <property type="molecule type" value="Genomic_DNA"/>
</dbReference>
<name>A0ABW3QNB1_9BACT</name>
<protein>
    <submittedName>
        <fullName evidence="1">Uncharacterized protein</fullName>
    </submittedName>
</protein>
<comment type="caution">
    <text evidence="1">The sequence shown here is derived from an EMBL/GenBank/DDBJ whole genome shotgun (WGS) entry which is preliminary data.</text>
</comment>
<dbReference type="Proteomes" id="UP001597116">
    <property type="component" value="Unassembled WGS sequence"/>
</dbReference>